<dbReference type="InterPro" id="IPR036457">
    <property type="entry name" value="PPM-type-like_dom_sf"/>
</dbReference>
<evidence type="ECO:0000256" key="1">
    <source>
        <dbReference type="ARBA" id="ARBA00022801"/>
    </source>
</evidence>
<evidence type="ECO:0000313" key="3">
    <source>
        <dbReference type="EMBL" id="SHO53021.1"/>
    </source>
</evidence>
<dbReference type="SMART" id="SM00331">
    <property type="entry name" value="PP2C_SIG"/>
    <property type="match status" value="1"/>
</dbReference>
<dbReference type="Pfam" id="PF07228">
    <property type="entry name" value="SpoIIE"/>
    <property type="match status" value="1"/>
</dbReference>
<dbReference type="OrthoDB" id="9802500at2"/>
<protein>
    <submittedName>
        <fullName evidence="3">Serine phosphatase RsbU, regulator of sigma subunit</fullName>
    </submittedName>
</protein>
<name>A0A1M7YK62_9BACT</name>
<dbReference type="Gene3D" id="3.60.40.10">
    <property type="entry name" value="PPM-type phosphatase domain"/>
    <property type="match status" value="1"/>
</dbReference>
<gene>
    <name evidence="3" type="ORF">SAMN02745220_04885</name>
</gene>
<feature type="domain" description="PPM-type phosphatase" evidence="2">
    <location>
        <begin position="295"/>
        <end position="512"/>
    </location>
</feature>
<accession>A0A1M7YK62</accession>
<dbReference type="InterPro" id="IPR052016">
    <property type="entry name" value="Bact_Sigma-Reg"/>
</dbReference>
<dbReference type="InterPro" id="IPR001932">
    <property type="entry name" value="PPM-type_phosphatase-like_dom"/>
</dbReference>
<reference evidence="3 4" key="1">
    <citation type="submission" date="2016-12" db="EMBL/GenBank/DDBJ databases">
        <authorList>
            <person name="Song W.-J."/>
            <person name="Kurnit D.M."/>
        </authorList>
    </citation>
    <scope>NUCLEOTIDE SEQUENCE [LARGE SCALE GENOMIC DNA]</scope>
    <source>
        <strain evidence="3 4">DSM 18488</strain>
    </source>
</reference>
<evidence type="ECO:0000313" key="4">
    <source>
        <dbReference type="Proteomes" id="UP000184603"/>
    </source>
</evidence>
<dbReference type="Proteomes" id="UP000184603">
    <property type="component" value="Unassembled WGS sequence"/>
</dbReference>
<dbReference type="SUPFAM" id="SSF55785">
    <property type="entry name" value="PYP-like sensor domain (PAS domain)"/>
    <property type="match status" value="2"/>
</dbReference>
<sequence length="521" mass="58545">MLDLRGLKQKKDLPIVISNRKGIVNYVNDCFLKTFKWDKDLIGSSLTRIIPSHYHDSHNMGFSRFLITGQSKIAHHLIEAQVIMGNGNLCKSHHLIVVEKIEGDVMIGAVLTPVDYDSSSSPPPQSNLSYRRSQTIDELRGTMGKMELALTEVADAIVWTNQEGRICWCNESFDKLTERDHLSILGEEFLKLIQVNSGTLGDDLSLVSFNRFLDDCRARSEFEVDLQGKREILEIRSSDFHVDHQQRSVVLVIRVITEQRKIMDALDASRKRMERELEFGREIQMSLLPTTLPGQTEFALYADTQPALEVGGDFYDYFYLNSSLICFCIGDVAGKGVAAAILAAVTQTMVKNHSYVSHDPSEIIAHANREICERNRANMFVSLILAILDIESGELTYTNAGHNMPFLRRTDHIVTVMNQKHGPVLGIEPDVSYGKSVVKLACGDAIFAYTDGVTEAVNDKGRLYSQERLQKAIGNSDWVTPRQVTSSVKKQIARFVGAAEQADDITLFCLIFYGKQMDYHI</sequence>
<keyword evidence="4" id="KW-1185">Reference proteome</keyword>
<dbReference type="Pfam" id="PF13426">
    <property type="entry name" value="PAS_9"/>
    <property type="match status" value="2"/>
</dbReference>
<organism evidence="3 4">
    <name type="scientific">Desulfopila aestuarii DSM 18488</name>
    <dbReference type="NCBI Taxonomy" id="1121416"/>
    <lineage>
        <taxon>Bacteria</taxon>
        <taxon>Pseudomonadati</taxon>
        <taxon>Thermodesulfobacteriota</taxon>
        <taxon>Desulfobulbia</taxon>
        <taxon>Desulfobulbales</taxon>
        <taxon>Desulfocapsaceae</taxon>
        <taxon>Desulfopila</taxon>
    </lineage>
</organism>
<dbReference type="AlphaFoldDB" id="A0A1M7YK62"/>
<dbReference type="InterPro" id="IPR000014">
    <property type="entry name" value="PAS"/>
</dbReference>
<keyword evidence="1" id="KW-0378">Hydrolase</keyword>
<proteinExistence type="predicted"/>
<dbReference type="STRING" id="1121416.SAMN02745220_04885"/>
<dbReference type="SUPFAM" id="SSF81606">
    <property type="entry name" value="PP2C-like"/>
    <property type="match status" value="1"/>
</dbReference>
<dbReference type="PANTHER" id="PTHR43156">
    <property type="entry name" value="STAGE II SPORULATION PROTEIN E-RELATED"/>
    <property type="match status" value="1"/>
</dbReference>
<dbReference type="InterPro" id="IPR035965">
    <property type="entry name" value="PAS-like_dom_sf"/>
</dbReference>
<dbReference type="EMBL" id="FRFE01000045">
    <property type="protein sequence ID" value="SHO53021.1"/>
    <property type="molecule type" value="Genomic_DNA"/>
</dbReference>
<dbReference type="GO" id="GO:0016791">
    <property type="term" value="F:phosphatase activity"/>
    <property type="evidence" value="ECO:0007669"/>
    <property type="project" value="TreeGrafter"/>
</dbReference>
<dbReference type="RefSeq" id="WP_073616617.1">
    <property type="nucleotide sequence ID" value="NZ_FRFE01000045.1"/>
</dbReference>
<evidence type="ECO:0000259" key="2">
    <source>
        <dbReference type="SMART" id="SM00331"/>
    </source>
</evidence>
<dbReference type="PANTHER" id="PTHR43156:SF2">
    <property type="entry name" value="STAGE II SPORULATION PROTEIN E"/>
    <property type="match status" value="1"/>
</dbReference>
<dbReference type="Gene3D" id="3.30.450.20">
    <property type="entry name" value="PAS domain"/>
    <property type="match status" value="2"/>
</dbReference>